<evidence type="ECO:0000256" key="10">
    <source>
        <dbReference type="ARBA" id="ARBA00049551"/>
    </source>
</evidence>
<evidence type="ECO:0000256" key="7">
    <source>
        <dbReference type="ARBA" id="ARBA00023027"/>
    </source>
</evidence>
<evidence type="ECO:0000256" key="8">
    <source>
        <dbReference type="ARBA" id="ARBA00023136"/>
    </source>
</evidence>
<protein>
    <recommendedName>
        <fullName evidence="3">NADH-ubiquinone oxidoreductase chain 4L</fullName>
    </recommendedName>
    <alternativeName>
        <fullName evidence="9">NADH dehydrogenase subunit 4L</fullName>
    </alternativeName>
</protein>
<evidence type="ECO:0000256" key="2">
    <source>
        <dbReference type="ARBA" id="ARBA00010519"/>
    </source>
</evidence>
<dbReference type="Pfam" id="PF00420">
    <property type="entry name" value="Oxidored_q2"/>
    <property type="match status" value="1"/>
</dbReference>
<dbReference type="InterPro" id="IPR039428">
    <property type="entry name" value="NUOK/Mnh_C1-like"/>
</dbReference>
<geneLocation type="mitochondrion" evidence="12"/>
<organism evidence="12">
    <name type="scientific">Psylla alni</name>
    <dbReference type="NCBI Taxonomy" id="1393965"/>
    <lineage>
        <taxon>Eukaryota</taxon>
        <taxon>Metazoa</taxon>
        <taxon>Ecdysozoa</taxon>
        <taxon>Arthropoda</taxon>
        <taxon>Hexapoda</taxon>
        <taxon>Insecta</taxon>
        <taxon>Pterygota</taxon>
        <taxon>Neoptera</taxon>
        <taxon>Paraneoptera</taxon>
        <taxon>Hemiptera</taxon>
        <taxon>Sternorrhyncha</taxon>
        <taxon>Psylloidea</taxon>
        <taxon>Psyllidae</taxon>
        <taxon>Psyllinae</taxon>
        <taxon>Psylla</taxon>
    </lineage>
</organism>
<dbReference type="GO" id="GO:0016020">
    <property type="term" value="C:membrane"/>
    <property type="evidence" value="ECO:0007669"/>
    <property type="project" value="UniProtKB-SubCell"/>
</dbReference>
<reference evidence="12" key="1">
    <citation type="submission" date="2018-02" db="EMBL/GenBank/DDBJ databases">
        <title>Resolving the psyllid tree of life: Phylogenomic analysis of the superfamily Psylloidea (Hemiptera).</title>
        <authorList>
            <person name="Percy D.M."/>
            <person name="Sveinsson S."/>
            <person name="Lemmon A.R."/>
            <person name="Lemmon E.M."/>
            <person name="Ouvrard D."/>
            <person name="Burckhardt D."/>
        </authorList>
    </citation>
    <scope>NUCLEOTIDE SEQUENCE</scope>
    <source>
        <strain evidence="12">DP1.idba.169_circ</strain>
    </source>
</reference>
<comment type="catalytic activity">
    <reaction evidence="10">
        <text>a ubiquinone + NADH + 5 H(+)(in) = a ubiquinol + NAD(+) + 4 H(+)(out)</text>
        <dbReference type="Rhea" id="RHEA:29091"/>
        <dbReference type="Rhea" id="RHEA-COMP:9565"/>
        <dbReference type="Rhea" id="RHEA-COMP:9566"/>
        <dbReference type="ChEBI" id="CHEBI:15378"/>
        <dbReference type="ChEBI" id="CHEBI:16389"/>
        <dbReference type="ChEBI" id="CHEBI:17976"/>
        <dbReference type="ChEBI" id="CHEBI:57540"/>
        <dbReference type="ChEBI" id="CHEBI:57945"/>
        <dbReference type="EC" id="7.1.1.2"/>
    </reaction>
</comment>
<keyword evidence="12" id="KW-0496">Mitochondrion</keyword>
<evidence type="ECO:0000256" key="5">
    <source>
        <dbReference type="ARBA" id="ARBA00022967"/>
    </source>
</evidence>
<keyword evidence="5" id="KW-1278">Translocase</keyword>
<evidence type="ECO:0000256" key="4">
    <source>
        <dbReference type="ARBA" id="ARBA00022692"/>
    </source>
</evidence>
<accession>A0A344A2Q8</accession>
<evidence type="ECO:0000256" key="6">
    <source>
        <dbReference type="ARBA" id="ARBA00022989"/>
    </source>
</evidence>
<feature type="transmembrane region" description="Helical" evidence="11">
    <location>
        <begin position="56"/>
        <end position="79"/>
    </location>
</feature>
<evidence type="ECO:0000256" key="3">
    <source>
        <dbReference type="ARBA" id="ARBA00016612"/>
    </source>
</evidence>
<sequence length="95" mass="11039">MYIFVGCLFMFYVSVSSFFYKKSHLLIMLMLLEFMSVSVLLMLLNYLCGFNCDFSILIYFIIILVCEAVMGLVLLTLFVRCHGSDYFQTSSIFLC</sequence>
<comment type="subcellular location">
    <subcellularLocation>
        <location evidence="1">Membrane</location>
        <topology evidence="1">Multi-pass membrane protein</topology>
    </subcellularLocation>
</comment>
<proteinExistence type="inferred from homology"/>
<name>A0A344A2Q8_9HEMI</name>
<keyword evidence="8 11" id="KW-0472">Membrane</keyword>
<evidence type="ECO:0000256" key="11">
    <source>
        <dbReference type="SAM" id="Phobius"/>
    </source>
</evidence>
<dbReference type="GO" id="GO:0008137">
    <property type="term" value="F:NADH dehydrogenase (ubiquinone) activity"/>
    <property type="evidence" value="ECO:0007669"/>
    <property type="project" value="UniProtKB-EC"/>
</dbReference>
<dbReference type="AlphaFoldDB" id="A0A344A2Q8"/>
<evidence type="ECO:0000256" key="1">
    <source>
        <dbReference type="ARBA" id="ARBA00004141"/>
    </source>
</evidence>
<keyword evidence="7" id="KW-0520">NAD</keyword>
<evidence type="ECO:0000256" key="9">
    <source>
        <dbReference type="ARBA" id="ARBA00031586"/>
    </source>
</evidence>
<keyword evidence="4 11" id="KW-0812">Transmembrane</keyword>
<gene>
    <name evidence="12" type="primary">nad4l</name>
</gene>
<dbReference type="Gene3D" id="1.10.287.3510">
    <property type="match status" value="1"/>
</dbReference>
<feature type="transmembrane region" description="Helical" evidence="11">
    <location>
        <begin position="25"/>
        <end position="44"/>
    </location>
</feature>
<dbReference type="EMBL" id="MG989235">
    <property type="protein sequence ID" value="AWU49049.1"/>
    <property type="molecule type" value="Genomic_DNA"/>
</dbReference>
<evidence type="ECO:0000313" key="12">
    <source>
        <dbReference type="EMBL" id="AWU49049.1"/>
    </source>
</evidence>
<comment type="similarity">
    <text evidence="2">Belongs to the complex I subunit 4L family.</text>
</comment>
<keyword evidence="6 11" id="KW-1133">Transmembrane helix</keyword>